<reference evidence="1 2" key="2">
    <citation type="submission" date="2018-07" db="EMBL/GenBank/DDBJ databases">
        <title>Pontibacter sp. 2b14 genomic sequence and assembly.</title>
        <authorList>
            <person name="Du Z.-J."/>
        </authorList>
    </citation>
    <scope>NUCLEOTIDE SEQUENCE [LARGE SCALE GENOMIC DNA]</scope>
    <source>
        <strain evidence="1 2">2b14</strain>
    </source>
</reference>
<evidence type="ECO:0000313" key="2">
    <source>
        <dbReference type="Proteomes" id="UP000251692"/>
    </source>
</evidence>
<evidence type="ECO:0000313" key="1">
    <source>
        <dbReference type="EMBL" id="RAU84065.1"/>
    </source>
</evidence>
<proteinExistence type="predicted"/>
<dbReference type="Proteomes" id="UP000251692">
    <property type="component" value="Unassembled WGS sequence"/>
</dbReference>
<accession>A0A364RIG6</accession>
<dbReference type="EMBL" id="QMDV01000001">
    <property type="protein sequence ID" value="RAU84065.1"/>
    <property type="molecule type" value="Genomic_DNA"/>
</dbReference>
<keyword evidence="2" id="KW-1185">Reference proteome</keyword>
<reference evidence="1 2" key="1">
    <citation type="submission" date="2018-06" db="EMBL/GenBank/DDBJ databases">
        <authorList>
            <person name="Liu Z.-W."/>
        </authorList>
    </citation>
    <scope>NUCLEOTIDE SEQUENCE [LARGE SCALE GENOMIC DNA]</scope>
    <source>
        <strain evidence="1 2">2b14</strain>
    </source>
</reference>
<organism evidence="1 2">
    <name type="scientific">Pontibacter arcticus</name>
    <dbReference type="NCBI Taxonomy" id="2080288"/>
    <lineage>
        <taxon>Bacteria</taxon>
        <taxon>Pseudomonadati</taxon>
        <taxon>Bacteroidota</taxon>
        <taxon>Cytophagia</taxon>
        <taxon>Cytophagales</taxon>
        <taxon>Hymenobacteraceae</taxon>
        <taxon>Pontibacter</taxon>
    </lineage>
</organism>
<name>A0A364RIG6_9BACT</name>
<protein>
    <recommendedName>
        <fullName evidence="3">SpoIIAA-like</fullName>
    </recommendedName>
</protein>
<comment type="caution">
    <text evidence="1">The sequence shown here is derived from an EMBL/GenBank/DDBJ whole genome shotgun (WGS) entry which is preliminary data.</text>
</comment>
<gene>
    <name evidence="1" type="ORF">DP923_03165</name>
</gene>
<evidence type="ECO:0008006" key="3">
    <source>
        <dbReference type="Google" id="ProtNLM"/>
    </source>
</evidence>
<sequence>MLYLAFNALDASYRLITMLKLETIFHKEALLVQVDPDHNFLKAVWLKQPTSSEFRKYILLVTEYALARNIKIALFDIRRRSYMEYCDQNWTLKEIFPLFEGNFVKFAYLTKIEGLDLMDTLRLQEAQDNSTLQKTTFKIEHFLDEEQALTWLFE</sequence>
<dbReference type="AlphaFoldDB" id="A0A364RIG6"/>